<dbReference type="RefSeq" id="WP_048643472.1">
    <property type="nucleotide sequence ID" value="NZ_CAXBGM010000184.1"/>
</dbReference>
<dbReference type="PRINTS" id="PR00080">
    <property type="entry name" value="SDRFAMILY"/>
</dbReference>
<organism evidence="2 3">
    <name type="scientific">Cyclobacterium amurskyense</name>
    <dbReference type="NCBI Taxonomy" id="320787"/>
    <lineage>
        <taxon>Bacteria</taxon>
        <taxon>Pseudomonadati</taxon>
        <taxon>Bacteroidota</taxon>
        <taxon>Cytophagia</taxon>
        <taxon>Cytophagales</taxon>
        <taxon>Cyclobacteriaceae</taxon>
        <taxon>Cyclobacterium</taxon>
    </lineage>
</organism>
<dbReference type="PROSITE" id="PS00061">
    <property type="entry name" value="ADH_SHORT"/>
    <property type="match status" value="1"/>
</dbReference>
<dbReference type="InterPro" id="IPR002347">
    <property type="entry name" value="SDR_fam"/>
</dbReference>
<evidence type="ECO:0000313" key="2">
    <source>
        <dbReference type="EMBL" id="AKP53355.1"/>
    </source>
</evidence>
<dbReference type="OrthoDB" id="9803333at2"/>
<dbReference type="Pfam" id="PF13561">
    <property type="entry name" value="adh_short_C2"/>
    <property type="match status" value="1"/>
</dbReference>
<dbReference type="STRING" id="320787.CA2015_3995"/>
<dbReference type="AlphaFoldDB" id="A0A0H4PJX6"/>
<dbReference type="Gene3D" id="3.40.50.720">
    <property type="entry name" value="NAD(P)-binding Rossmann-like Domain"/>
    <property type="match status" value="1"/>
</dbReference>
<dbReference type="KEGG" id="camu:CA2015_3995"/>
<dbReference type="Proteomes" id="UP000036520">
    <property type="component" value="Chromosome"/>
</dbReference>
<dbReference type="FunFam" id="3.40.50.720:FF:000084">
    <property type="entry name" value="Short-chain dehydrogenase reductase"/>
    <property type="match status" value="1"/>
</dbReference>
<evidence type="ECO:0000256" key="1">
    <source>
        <dbReference type="ARBA" id="ARBA00006484"/>
    </source>
</evidence>
<dbReference type="PATRIC" id="fig|320787.5.peg.4376"/>
<proteinExistence type="inferred from homology"/>
<dbReference type="CDD" id="cd05233">
    <property type="entry name" value="SDR_c"/>
    <property type="match status" value="1"/>
</dbReference>
<name>A0A0H4PJX6_9BACT</name>
<keyword evidence="3" id="KW-1185">Reference proteome</keyword>
<dbReference type="SUPFAM" id="SSF51735">
    <property type="entry name" value="NAD(P)-binding Rossmann-fold domains"/>
    <property type="match status" value="1"/>
</dbReference>
<dbReference type="PANTHER" id="PTHR43975:SF2">
    <property type="entry name" value="EG:BACR7A4.14 PROTEIN-RELATED"/>
    <property type="match status" value="1"/>
</dbReference>
<dbReference type="InterPro" id="IPR036291">
    <property type="entry name" value="NAD(P)-bd_dom_sf"/>
</dbReference>
<reference evidence="2 3" key="1">
    <citation type="submission" date="2015-07" db="EMBL/GenBank/DDBJ databases">
        <authorList>
            <person name="Kim K.M."/>
        </authorList>
    </citation>
    <scope>NUCLEOTIDE SEQUENCE [LARGE SCALE GENOMIC DNA]</scope>
    <source>
        <strain evidence="2 3">KCTC 12363</strain>
    </source>
</reference>
<dbReference type="InterPro" id="IPR020904">
    <property type="entry name" value="Sc_DH/Rdtase_CS"/>
</dbReference>
<sequence>MRLKDKVIIVTGSTTGIGKAIALRCAKEGAKLVIHGLEEDWGKEVVATIGASQAVLHIEDLQKEGCAERLVELAKSTFGKLDAVVNNAAWVVSSDLMSVDRPFMEKVLSINTIAPLLLIKAALGELEANRGNVLNIGSVNAWSGEPNLLAYSISKGGLMTMTRNLGDSLFRDNGVRVNQINPGWVLTETEKQRKKEHGLSDRWFEDLPKMYAPAGRIIAPEEIAAAAIFWLSDESGPVSGQVMELEQYPLIGRNAPKDTSTIN</sequence>
<dbReference type="PANTHER" id="PTHR43975">
    <property type="entry name" value="ZGC:101858"/>
    <property type="match status" value="1"/>
</dbReference>
<protein>
    <submittedName>
        <fullName evidence="2">Short-chain dehydrogenase/reductase SDR</fullName>
    </submittedName>
</protein>
<evidence type="ECO:0000313" key="3">
    <source>
        <dbReference type="Proteomes" id="UP000036520"/>
    </source>
</evidence>
<dbReference type="EMBL" id="CP012040">
    <property type="protein sequence ID" value="AKP53355.1"/>
    <property type="molecule type" value="Genomic_DNA"/>
</dbReference>
<dbReference type="PRINTS" id="PR00081">
    <property type="entry name" value="GDHRDH"/>
</dbReference>
<comment type="similarity">
    <text evidence="1">Belongs to the short-chain dehydrogenases/reductases (SDR) family.</text>
</comment>
<accession>A0A0H4PJX6</accession>
<gene>
    <name evidence="2" type="ORF">CA2015_3995</name>
</gene>